<dbReference type="AlphaFoldDB" id="A0A7W9ALE5"/>
<proteinExistence type="predicted"/>
<sequence>MILLDTHIALWLATERQTLTFREMSFLNDAGSDLRVSAVSLWELRIKWNSYFKSGEGKGRGDPSDVLGALVRMNVGLIALEPEHTTVPLIHPLDHKDPFDELLLVQAQELGLKLLTRDTKLRGHPLAYSPE</sequence>
<dbReference type="CDD" id="cd09872">
    <property type="entry name" value="PIN_Sll0205-like"/>
    <property type="match status" value="1"/>
</dbReference>
<dbReference type="PANTHER" id="PTHR36173:SF2">
    <property type="entry name" value="RIBONUCLEASE VAPC16"/>
    <property type="match status" value="1"/>
</dbReference>
<comment type="caution">
    <text evidence="2">The sequence shown here is derived from an EMBL/GenBank/DDBJ whole genome shotgun (WGS) entry which is preliminary data.</text>
</comment>
<accession>A0A7W9ALE5</accession>
<dbReference type="SUPFAM" id="SSF88723">
    <property type="entry name" value="PIN domain-like"/>
    <property type="match status" value="1"/>
</dbReference>
<dbReference type="InterPro" id="IPR002716">
    <property type="entry name" value="PIN_dom"/>
</dbReference>
<evidence type="ECO:0000313" key="2">
    <source>
        <dbReference type="EMBL" id="MBB5687597.1"/>
    </source>
</evidence>
<keyword evidence="3" id="KW-1185">Reference proteome</keyword>
<dbReference type="InterPro" id="IPR052919">
    <property type="entry name" value="TA_system_RNase"/>
</dbReference>
<dbReference type="Proteomes" id="UP000549617">
    <property type="component" value="Unassembled WGS sequence"/>
</dbReference>
<feature type="domain" description="PIN" evidence="1">
    <location>
        <begin position="2"/>
        <end position="122"/>
    </location>
</feature>
<dbReference type="Pfam" id="PF01850">
    <property type="entry name" value="PIN"/>
    <property type="match status" value="1"/>
</dbReference>
<dbReference type="PANTHER" id="PTHR36173">
    <property type="entry name" value="RIBONUCLEASE VAPC16-RELATED"/>
    <property type="match status" value="1"/>
</dbReference>
<dbReference type="RefSeq" id="WP_184021555.1">
    <property type="nucleotide sequence ID" value="NZ_JACIJC010000006.1"/>
</dbReference>
<organism evidence="2 3">
    <name type="scientific">Sphingobium boeckii</name>
    <dbReference type="NCBI Taxonomy" id="1082345"/>
    <lineage>
        <taxon>Bacteria</taxon>
        <taxon>Pseudomonadati</taxon>
        <taxon>Pseudomonadota</taxon>
        <taxon>Alphaproteobacteria</taxon>
        <taxon>Sphingomonadales</taxon>
        <taxon>Sphingomonadaceae</taxon>
        <taxon>Sphingobium</taxon>
    </lineage>
</organism>
<evidence type="ECO:0000313" key="3">
    <source>
        <dbReference type="Proteomes" id="UP000549617"/>
    </source>
</evidence>
<name>A0A7W9ALE5_9SPHN</name>
<dbReference type="Gene3D" id="3.40.50.1010">
    <property type="entry name" value="5'-nuclease"/>
    <property type="match status" value="1"/>
</dbReference>
<gene>
    <name evidence="2" type="ORF">FHS49_003639</name>
</gene>
<reference evidence="2 3" key="1">
    <citation type="submission" date="2020-08" db="EMBL/GenBank/DDBJ databases">
        <title>Genomic Encyclopedia of Type Strains, Phase IV (KMG-IV): sequencing the most valuable type-strain genomes for metagenomic binning, comparative biology and taxonomic classification.</title>
        <authorList>
            <person name="Goeker M."/>
        </authorList>
    </citation>
    <scope>NUCLEOTIDE SEQUENCE [LARGE SCALE GENOMIC DNA]</scope>
    <source>
        <strain evidence="2 3">DSM 25079</strain>
    </source>
</reference>
<dbReference type="EMBL" id="JACIJC010000006">
    <property type="protein sequence ID" value="MBB5687597.1"/>
    <property type="molecule type" value="Genomic_DNA"/>
</dbReference>
<dbReference type="InterPro" id="IPR029060">
    <property type="entry name" value="PIN-like_dom_sf"/>
</dbReference>
<evidence type="ECO:0000259" key="1">
    <source>
        <dbReference type="Pfam" id="PF01850"/>
    </source>
</evidence>
<dbReference type="InterPro" id="IPR041705">
    <property type="entry name" value="PIN_Sll0205"/>
</dbReference>
<protein>
    <submittedName>
        <fullName evidence="2">PIN domain nuclease of toxin-antitoxin system</fullName>
    </submittedName>
</protein>